<keyword evidence="3" id="KW-0812">Transmembrane</keyword>
<keyword evidence="7" id="KW-1185">Reference proteome</keyword>
<evidence type="ECO:0000259" key="5">
    <source>
        <dbReference type="Pfam" id="PF14257"/>
    </source>
</evidence>
<feature type="compositionally biased region" description="Polar residues" evidence="2">
    <location>
        <begin position="52"/>
        <end position="61"/>
    </location>
</feature>
<feature type="compositionally biased region" description="Polar residues" evidence="2">
    <location>
        <begin position="30"/>
        <end position="44"/>
    </location>
</feature>
<feature type="signal peptide" evidence="4">
    <location>
        <begin position="1"/>
        <end position="24"/>
    </location>
</feature>
<evidence type="ECO:0000256" key="3">
    <source>
        <dbReference type="SAM" id="Phobius"/>
    </source>
</evidence>
<feature type="transmembrane region" description="Helical" evidence="3">
    <location>
        <begin position="294"/>
        <end position="319"/>
    </location>
</feature>
<dbReference type="PROSITE" id="PS51257">
    <property type="entry name" value="PROKAR_LIPOPROTEIN"/>
    <property type="match status" value="1"/>
</dbReference>
<organism evidence="6 7">
    <name type="scientific">Paenibacillus thalictri</name>
    <dbReference type="NCBI Taxonomy" id="2527873"/>
    <lineage>
        <taxon>Bacteria</taxon>
        <taxon>Bacillati</taxon>
        <taxon>Bacillota</taxon>
        <taxon>Bacilli</taxon>
        <taxon>Bacillales</taxon>
        <taxon>Paenibacillaceae</taxon>
        <taxon>Paenibacillus</taxon>
    </lineage>
</organism>
<dbReference type="OrthoDB" id="5381491at2"/>
<feature type="coiled-coil region" evidence="1">
    <location>
        <begin position="217"/>
        <end position="244"/>
    </location>
</feature>
<accession>A0A4Q9DSS9</accession>
<feature type="domain" description="DUF4349" evidence="5">
    <location>
        <begin position="102"/>
        <end position="316"/>
    </location>
</feature>
<dbReference type="Proteomes" id="UP000293142">
    <property type="component" value="Unassembled WGS sequence"/>
</dbReference>
<protein>
    <submittedName>
        <fullName evidence="6">DUF4349 domain-containing protein</fullName>
    </submittedName>
</protein>
<keyword evidence="3" id="KW-1133">Transmembrane helix</keyword>
<comment type="caution">
    <text evidence="6">The sequence shown here is derived from an EMBL/GenBank/DDBJ whole genome shotgun (WGS) entry which is preliminary data.</text>
</comment>
<keyword evidence="3" id="KW-0472">Membrane</keyword>
<dbReference type="InterPro" id="IPR025645">
    <property type="entry name" value="DUF4349"/>
</dbReference>
<proteinExistence type="predicted"/>
<evidence type="ECO:0000256" key="4">
    <source>
        <dbReference type="SAM" id="SignalP"/>
    </source>
</evidence>
<dbReference type="Pfam" id="PF14257">
    <property type="entry name" value="DUF4349"/>
    <property type="match status" value="1"/>
</dbReference>
<reference evidence="6 7" key="1">
    <citation type="submission" date="2019-02" db="EMBL/GenBank/DDBJ databases">
        <title>Paenibacillus sp. nov., isolated from surface-sterilized tissue of Thalictrum simplex L.</title>
        <authorList>
            <person name="Tuo L."/>
        </authorList>
    </citation>
    <scope>NUCLEOTIDE SEQUENCE [LARGE SCALE GENOMIC DNA]</scope>
    <source>
        <strain evidence="6 7">N2SHLJ1</strain>
    </source>
</reference>
<name>A0A4Q9DSS9_9BACL</name>
<keyword evidence="1" id="KW-0175">Coiled coil</keyword>
<evidence type="ECO:0000256" key="2">
    <source>
        <dbReference type="SAM" id="MobiDB-lite"/>
    </source>
</evidence>
<keyword evidence="4" id="KW-0732">Signal</keyword>
<feature type="region of interest" description="Disordered" evidence="2">
    <location>
        <begin position="30"/>
        <end position="92"/>
    </location>
</feature>
<evidence type="ECO:0000313" key="6">
    <source>
        <dbReference type="EMBL" id="TBL78144.1"/>
    </source>
</evidence>
<feature type="compositionally biased region" description="Low complexity" evidence="2">
    <location>
        <begin position="79"/>
        <end position="92"/>
    </location>
</feature>
<evidence type="ECO:0000313" key="7">
    <source>
        <dbReference type="Proteomes" id="UP000293142"/>
    </source>
</evidence>
<dbReference type="AlphaFoldDB" id="A0A4Q9DSS9"/>
<feature type="chain" id="PRO_5039539345" evidence="4">
    <location>
        <begin position="25"/>
        <end position="349"/>
    </location>
</feature>
<dbReference type="EMBL" id="SIRE01000010">
    <property type="protein sequence ID" value="TBL78144.1"/>
    <property type="molecule type" value="Genomic_DNA"/>
</dbReference>
<evidence type="ECO:0000256" key="1">
    <source>
        <dbReference type="SAM" id="Coils"/>
    </source>
</evidence>
<gene>
    <name evidence="6" type="ORF">EYB31_14765</name>
</gene>
<dbReference type="RefSeq" id="WP_131014127.1">
    <property type="nucleotide sequence ID" value="NZ_SIRE01000010.1"/>
</dbReference>
<sequence>MKRTMLQKAAAPLCGMLLLTALLAGCSSADSKQAGSSQSTSYNTEAKADSLQHGTAENVDQSAAKAVSAGGGPSAANQSSSGSAMATASPSATASIPDALNRKIMYKANLVMRTDNYGEARTKVQDVVALSGGYVLQFSENTGTNEKSGNFTIKVPASGFSSLLDKLETISLFSQRSVQGQDVSEEYVDLDSRLKAKQVVETRLLSFMEKATKTDELLAFSNELAKVQEEIERMKGRMRYIDQNVAMSTIELRLYQKAEAASSFGLSDASPFGKRIGGALDFSISAIVTIVQSLVLFIVGALPIALLLAVIAAPFWYFIRARRLKQASLRKEVFLRQSGSESEDADRPE</sequence>